<sequence>MHKRIALFIVIFSTCIAHLIICLSGAGIGGLTFALALSRYTDIDVDIYESARALTEVGAGIGIFPRPWKIIKMLGLEADLLKVTETKVVDGPVSAFRYRKSDQYEGIDFYTLITQGSLMLFHRADYQQTLLNHLPKRCRTHCLKRLRSYAQRQSGPIELLFEDGTTASCDLLIGADGVKSAVRAGVLGEKAQWARSEGRREEAAEILQHVEPVWSGTHAYRALIPVQKLQTIAPNHRVLNTPGVQYLGKQGYIIAYRISGGKLINFVAFVVKPHLENTQFNGPWMSTVDTSAFSSIFAHWEPEVQTLITCVEKPIQWAIHTVRPMQSFISGRVALLGDAAHSMTPHQGSGAGQAIEDACILATVLGHPFTNRTNVARALRVYDSIRCPFAYRVMEVSRINGRYFTLQLDEAAGAMDLDKLPQKQQWDYLQRLGSRIVENWEWTWTTSIDTTLQEALRMLESLA</sequence>
<keyword evidence="2" id="KW-1185">Reference proteome</keyword>
<reference evidence="1" key="1">
    <citation type="submission" date="2022-09" db="EMBL/GenBank/DDBJ databases">
        <title>A Global Phylogenomic Analysis of the Shiitake Genus Lentinula.</title>
        <authorList>
            <consortium name="DOE Joint Genome Institute"/>
            <person name="Sierra-Patev S."/>
            <person name="Min B."/>
            <person name="Naranjo-Ortiz M."/>
            <person name="Looney B."/>
            <person name="Konkel Z."/>
            <person name="Slot J.C."/>
            <person name="Sakamoto Y."/>
            <person name="Steenwyk J.L."/>
            <person name="Rokas A."/>
            <person name="Carro J."/>
            <person name="Camarero S."/>
            <person name="Ferreira P."/>
            <person name="Molpeceres G."/>
            <person name="Ruiz-Duenas F.J."/>
            <person name="Serrano A."/>
            <person name="Henrissat B."/>
            <person name="Drula E."/>
            <person name="Hughes K.W."/>
            <person name="Mata J.L."/>
            <person name="Ishikawa N.K."/>
            <person name="Vargas-Isla R."/>
            <person name="Ushijima S."/>
            <person name="Smith C.A."/>
            <person name="Ahrendt S."/>
            <person name="Andreopoulos W."/>
            <person name="He G."/>
            <person name="Labutti K."/>
            <person name="Lipzen A."/>
            <person name="Ng V."/>
            <person name="Riley R."/>
            <person name="Sandor L."/>
            <person name="Barry K."/>
            <person name="Martinez A.T."/>
            <person name="Xiao Y."/>
            <person name="Gibbons J.G."/>
            <person name="Terashima K."/>
            <person name="Grigoriev I.V."/>
            <person name="Hibbett D.S."/>
        </authorList>
    </citation>
    <scope>NUCLEOTIDE SEQUENCE</scope>
    <source>
        <strain evidence="1">TMI1499</strain>
    </source>
</reference>
<dbReference type="EMBL" id="MU795023">
    <property type="protein sequence ID" value="KAJ3812434.1"/>
    <property type="molecule type" value="Genomic_DNA"/>
</dbReference>
<evidence type="ECO:0000313" key="1">
    <source>
        <dbReference type="EMBL" id="KAJ3812434.1"/>
    </source>
</evidence>
<name>A0ACC1U664_9AGAR</name>
<evidence type="ECO:0000313" key="2">
    <source>
        <dbReference type="Proteomes" id="UP001163835"/>
    </source>
</evidence>
<dbReference type="Proteomes" id="UP001163835">
    <property type="component" value="Unassembled WGS sequence"/>
</dbReference>
<organism evidence="1 2">
    <name type="scientific">Lentinula aff. lateritia</name>
    <dbReference type="NCBI Taxonomy" id="2804960"/>
    <lineage>
        <taxon>Eukaryota</taxon>
        <taxon>Fungi</taxon>
        <taxon>Dikarya</taxon>
        <taxon>Basidiomycota</taxon>
        <taxon>Agaricomycotina</taxon>
        <taxon>Agaricomycetes</taxon>
        <taxon>Agaricomycetidae</taxon>
        <taxon>Agaricales</taxon>
        <taxon>Marasmiineae</taxon>
        <taxon>Omphalotaceae</taxon>
        <taxon>Lentinula</taxon>
    </lineage>
</organism>
<gene>
    <name evidence="1" type="ORF">F5876DRAFT_87689</name>
</gene>
<comment type="caution">
    <text evidence="1">The sequence shown here is derived from an EMBL/GenBank/DDBJ whole genome shotgun (WGS) entry which is preliminary data.</text>
</comment>
<accession>A0ACC1U664</accession>
<protein>
    <submittedName>
        <fullName evidence="1">Uncharacterized protein</fullName>
    </submittedName>
</protein>
<proteinExistence type="predicted"/>